<proteinExistence type="predicted"/>
<evidence type="ECO:0000313" key="1">
    <source>
        <dbReference type="EMBL" id="KAK8202150.1"/>
    </source>
</evidence>
<comment type="caution">
    <text evidence="1">The sequence shown here is derived from an EMBL/GenBank/DDBJ whole genome shotgun (WGS) entry which is preliminary data.</text>
</comment>
<accession>A0ACC3SBR5</accession>
<protein>
    <submittedName>
        <fullName evidence="1">ADP-ribose diphosphatase</fullName>
        <ecNumber evidence="1">3.6.1.13</ecNumber>
    </submittedName>
</protein>
<sequence>MAPSLSNARVEKQEPLASTAYGTFAQTTYTGADNQTRTWESATRKTRPAGSLIDGVGIVAILEKESGPEILLQKQYRPPIDKICIEVPAGLIDPNESAETCAIRELKEETGYIGKVIEGGLGITPVMFNDPGFCNTNLNMVHVAVDMSDPENQNPKPELEENEFIDCFTVPLKDLYAECRRLESEGYAIDARVGTLAEGIEVAKQWKLT</sequence>
<dbReference type="Proteomes" id="UP001320706">
    <property type="component" value="Unassembled WGS sequence"/>
</dbReference>
<gene>
    <name evidence="1" type="primary">YSA1</name>
    <name evidence="1" type="ORF">M8818_005676</name>
</gene>
<evidence type="ECO:0000313" key="2">
    <source>
        <dbReference type="Proteomes" id="UP001320706"/>
    </source>
</evidence>
<organism evidence="1 2">
    <name type="scientific">Zalaria obscura</name>
    <dbReference type="NCBI Taxonomy" id="2024903"/>
    <lineage>
        <taxon>Eukaryota</taxon>
        <taxon>Fungi</taxon>
        <taxon>Dikarya</taxon>
        <taxon>Ascomycota</taxon>
        <taxon>Pezizomycotina</taxon>
        <taxon>Dothideomycetes</taxon>
        <taxon>Dothideomycetidae</taxon>
        <taxon>Dothideales</taxon>
        <taxon>Zalariaceae</taxon>
        <taxon>Zalaria</taxon>
    </lineage>
</organism>
<reference evidence="1" key="1">
    <citation type="submission" date="2024-02" db="EMBL/GenBank/DDBJ databases">
        <title>Metagenome Assembled Genome of Zalaria obscura JY119.</title>
        <authorList>
            <person name="Vighnesh L."/>
            <person name="Jagadeeshwari U."/>
            <person name="Venkata Ramana C."/>
            <person name="Sasikala C."/>
        </authorList>
    </citation>
    <scope>NUCLEOTIDE SEQUENCE</scope>
    <source>
        <strain evidence="1">JY119</strain>
    </source>
</reference>
<dbReference type="EMBL" id="JAMKPW020000033">
    <property type="protein sequence ID" value="KAK8202150.1"/>
    <property type="molecule type" value="Genomic_DNA"/>
</dbReference>
<dbReference type="EC" id="3.6.1.13" evidence="1"/>
<name>A0ACC3SBR5_9PEZI</name>
<keyword evidence="2" id="KW-1185">Reference proteome</keyword>
<keyword evidence="1" id="KW-0378">Hydrolase</keyword>